<evidence type="ECO:0000256" key="1">
    <source>
        <dbReference type="ARBA" id="ARBA00022737"/>
    </source>
</evidence>
<gene>
    <name evidence="6" type="primary">LOC100372182</name>
</gene>
<feature type="repeat" description="ANK" evidence="3">
    <location>
        <begin position="263"/>
        <end position="285"/>
    </location>
</feature>
<feature type="repeat" description="ANK" evidence="3">
    <location>
        <begin position="197"/>
        <end position="229"/>
    </location>
</feature>
<dbReference type="PANTHER" id="PTHR24198">
    <property type="entry name" value="ANKYRIN REPEAT AND PROTEIN KINASE DOMAIN-CONTAINING PROTEIN"/>
    <property type="match status" value="1"/>
</dbReference>
<sequence>MESSEGDIEKPEETSNYVKLKTAETTKHDERENVASENVKVSNKIKRFLPRTLSQEKYGIGSTLRLEEEEDDNGEGVKDNEAVNREQEEREERKEADHVYGESVENAVAELCNEFDGCSQDRITENTELLIHVMEESKRKRRSSWKSAWDDDDDQFNENAEMNDGEKLLWAAENNHIDIIEELYEQNPNLINVSDNDGYTPLHRASYNDHTQAIEMLLKLGANVKAKTADGWQPIHSACKWNNAQVASLLLQNGADINSQTNGGQTPLHLASTNSDGKETLELLLTNRFINVELKNAAQETAFEIAKRSGRYGYLFDIHAQQLNDFTKYD</sequence>
<dbReference type="Proteomes" id="UP000694865">
    <property type="component" value="Unplaced"/>
</dbReference>
<feature type="compositionally biased region" description="Basic and acidic residues" evidence="4">
    <location>
        <begin position="21"/>
        <end position="34"/>
    </location>
</feature>
<dbReference type="Pfam" id="PF13637">
    <property type="entry name" value="Ank_4"/>
    <property type="match status" value="1"/>
</dbReference>
<dbReference type="PANTHER" id="PTHR24198:SF165">
    <property type="entry name" value="ANKYRIN REPEAT-CONTAINING PROTEIN-RELATED"/>
    <property type="match status" value="1"/>
</dbReference>
<dbReference type="Gene3D" id="1.25.40.20">
    <property type="entry name" value="Ankyrin repeat-containing domain"/>
    <property type="match status" value="1"/>
</dbReference>
<proteinExistence type="predicted"/>
<organism evidence="5 6">
    <name type="scientific">Saccoglossus kowalevskii</name>
    <name type="common">Acorn worm</name>
    <dbReference type="NCBI Taxonomy" id="10224"/>
    <lineage>
        <taxon>Eukaryota</taxon>
        <taxon>Metazoa</taxon>
        <taxon>Hemichordata</taxon>
        <taxon>Enteropneusta</taxon>
        <taxon>Harrimaniidae</taxon>
        <taxon>Saccoglossus</taxon>
    </lineage>
</organism>
<keyword evidence="2 3" id="KW-0040">ANK repeat</keyword>
<dbReference type="GeneID" id="100372182"/>
<name>A0ABM0GUQ2_SACKO</name>
<feature type="region of interest" description="Disordered" evidence="4">
    <location>
        <begin position="1"/>
        <end position="39"/>
    </location>
</feature>
<dbReference type="PROSITE" id="PS50297">
    <property type="entry name" value="ANK_REP_REGION"/>
    <property type="match status" value="2"/>
</dbReference>
<dbReference type="PROSITE" id="PS50088">
    <property type="entry name" value="ANK_REPEAT"/>
    <property type="match status" value="3"/>
</dbReference>
<dbReference type="InterPro" id="IPR002110">
    <property type="entry name" value="Ankyrin_rpt"/>
</dbReference>
<evidence type="ECO:0000256" key="2">
    <source>
        <dbReference type="ARBA" id="ARBA00023043"/>
    </source>
</evidence>
<dbReference type="PRINTS" id="PR01415">
    <property type="entry name" value="ANKYRIN"/>
</dbReference>
<evidence type="ECO:0000313" key="6">
    <source>
        <dbReference type="RefSeq" id="XP_002737752.1"/>
    </source>
</evidence>
<feature type="region of interest" description="Disordered" evidence="4">
    <location>
        <begin position="58"/>
        <end position="99"/>
    </location>
</feature>
<keyword evidence="1" id="KW-0677">Repeat</keyword>
<feature type="compositionally biased region" description="Basic and acidic residues" evidence="4">
    <location>
        <begin position="75"/>
        <end position="99"/>
    </location>
</feature>
<dbReference type="SMART" id="SM00248">
    <property type="entry name" value="ANK"/>
    <property type="match status" value="4"/>
</dbReference>
<keyword evidence="5" id="KW-1185">Reference proteome</keyword>
<protein>
    <submittedName>
        <fullName evidence="6">Ankyrin repeat domain-containing protein 49-like</fullName>
    </submittedName>
</protein>
<dbReference type="SUPFAM" id="SSF48403">
    <property type="entry name" value="Ankyrin repeat"/>
    <property type="match status" value="1"/>
</dbReference>
<dbReference type="Pfam" id="PF12796">
    <property type="entry name" value="Ank_2"/>
    <property type="match status" value="1"/>
</dbReference>
<reference evidence="6" key="1">
    <citation type="submission" date="2025-08" db="UniProtKB">
        <authorList>
            <consortium name="RefSeq"/>
        </authorList>
    </citation>
    <scope>IDENTIFICATION</scope>
    <source>
        <tissue evidence="6">Testes</tissue>
    </source>
</reference>
<dbReference type="RefSeq" id="XP_002737752.1">
    <property type="nucleotide sequence ID" value="XM_002737706.2"/>
</dbReference>
<accession>A0ABM0GUQ2</accession>
<feature type="repeat" description="ANK" evidence="3">
    <location>
        <begin position="230"/>
        <end position="262"/>
    </location>
</feature>
<evidence type="ECO:0000313" key="5">
    <source>
        <dbReference type="Proteomes" id="UP000694865"/>
    </source>
</evidence>
<evidence type="ECO:0000256" key="4">
    <source>
        <dbReference type="SAM" id="MobiDB-lite"/>
    </source>
</evidence>
<evidence type="ECO:0000256" key="3">
    <source>
        <dbReference type="PROSITE-ProRule" id="PRU00023"/>
    </source>
</evidence>
<dbReference type="InterPro" id="IPR036770">
    <property type="entry name" value="Ankyrin_rpt-contain_sf"/>
</dbReference>